<evidence type="ECO:0000313" key="3">
    <source>
        <dbReference type="Proteomes" id="UP000095300"/>
    </source>
</evidence>
<evidence type="ECO:0000313" key="2">
    <source>
        <dbReference type="EnsemblMetazoa" id="SCAU012129-PA"/>
    </source>
</evidence>
<protein>
    <recommendedName>
        <fullName evidence="1">DUF4729 domain-containing protein</fullName>
    </recommendedName>
</protein>
<feature type="domain" description="DUF4729" evidence="1">
    <location>
        <begin position="106"/>
        <end position="302"/>
    </location>
</feature>
<gene>
    <name evidence="2" type="primary">106089675</name>
</gene>
<evidence type="ECO:0000259" key="1">
    <source>
        <dbReference type="Pfam" id="PF15866"/>
    </source>
</evidence>
<reference evidence="2" key="1">
    <citation type="submission" date="2020-05" db="UniProtKB">
        <authorList>
            <consortium name="EnsemblMetazoa"/>
        </authorList>
    </citation>
    <scope>IDENTIFICATION</scope>
    <source>
        <strain evidence="2">USDA</strain>
    </source>
</reference>
<dbReference type="STRING" id="35570.A0A1I8PY28"/>
<keyword evidence="3" id="KW-1185">Reference proteome</keyword>
<dbReference type="OrthoDB" id="7736976at2759"/>
<dbReference type="EnsemblMetazoa" id="SCAU012129-RA">
    <property type="protein sequence ID" value="SCAU012129-PA"/>
    <property type="gene ID" value="SCAU012129"/>
</dbReference>
<name>A0A1I8PY28_STOCA</name>
<dbReference type="Pfam" id="PF15866">
    <property type="entry name" value="DUF4729"/>
    <property type="match status" value="1"/>
</dbReference>
<dbReference type="Proteomes" id="UP000095300">
    <property type="component" value="Unassembled WGS sequence"/>
</dbReference>
<dbReference type="AlphaFoldDB" id="A0A1I8PY28"/>
<dbReference type="InterPro" id="IPR031732">
    <property type="entry name" value="DUF4729"/>
</dbReference>
<organism evidence="2 3">
    <name type="scientific">Stomoxys calcitrans</name>
    <name type="common">Stable fly</name>
    <name type="synonym">Conops calcitrans</name>
    <dbReference type="NCBI Taxonomy" id="35570"/>
    <lineage>
        <taxon>Eukaryota</taxon>
        <taxon>Metazoa</taxon>
        <taxon>Ecdysozoa</taxon>
        <taxon>Arthropoda</taxon>
        <taxon>Hexapoda</taxon>
        <taxon>Insecta</taxon>
        <taxon>Pterygota</taxon>
        <taxon>Neoptera</taxon>
        <taxon>Endopterygota</taxon>
        <taxon>Diptera</taxon>
        <taxon>Brachycera</taxon>
        <taxon>Muscomorpha</taxon>
        <taxon>Muscoidea</taxon>
        <taxon>Muscidae</taxon>
        <taxon>Stomoxys</taxon>
    </lineage>
</organism>
<sequence length="323" mass="36746">MTHICEACDRLQGHPCGTAPNRPTFQQPTMYDHFANFQNFKQLKGRHQEELLKCQTPYGDAEQKLENAIENQHNDHTKGTKGETTTNLKSLQKKNSLWCISRSPINCPISACKCLLGVSSVLSHILRDHHDEIKCQEIYLGNSCDLLFNPKDMIYGKNICLGVLAYGGATGERSNRPAERGICLSNAFLPMEHEHLNAHFPILIMACRTSWTSYLAYPKGSRNDQTSTNENPMAELFLIWLTSVQTTKPIHCTLTVYDKLLSASRSSIMRIRNLSDTQNPSKFMSKEVDYMRLCHGDIEILSQRREEPIHMEIVINEYELNGN</sequence>
<dbReference type="KEGG" id="scac:106089675"/>
<proteinExistence type="predicted"/>
<accession>A0A1I8PY28</accession>
<dbReference type="VEuPathDB" id="VectorBase:SCAU012129"/>